<keyword evidence="2" id="KW-1133">Transmembrane helix</keyword>
<protein>
    <submittedName>
        <fullName evidence="4">Major facilitator superfamily domain-containing protein</fullName>
    </submittedName>
</protein>
<feature type="domain" description="Major facilitator superfamily (MFS) profile" evidence="3">
    <location>
        <begin position="30"/>
        <end position="516"/>
    </location>
</feature>
<evidence type="ECO:0000256" key="2">
    <source>
        <dbReference type="SAM" id="Phobius"/>
    </source>
</evidence>
<dbReference type="InterPro" id="IPR011701">
    <property type="entry name" value="MFS"/>
</dbReference>
<feature type="transmembrane region" description="Helical" evidence="2">
    <location>
        <begin position="218"/>
        <end position="238"/>
    </location>
</feature>
<feature type="transmembrane region" description="Helical" evidence="2">
    <location>
        <begin position="355"/>
        <end position="380"/>
    </location>
</feature>
<evidence type="ECO:0000313" key="5">
    <source>
        <dbReference type="Proteomes" id="UP001201812"/>
    </source>
</evidence>
<feature type="transmembrane region" description="Helical" evidence="2">
    <location>
        <begin position="126"/>
        <end position="144"/>
    </location>
</feature>
<dbReference type="AlphaFoldDB" id="A0AAD4MHL9"/>
<proteinExistence type="predicted"/>
<feature type="transmembrane region" description="Helical" evidence="2">
    <location>
        <begin position="386"/>
        <end position="407"/>
    </location>
</feature>
<dbReference type="GO" id="GO:0016020">
    <property type="term" value="C:membrane"/>
    <property type="evidence" value="ECO:0007669"/>
    <property type="project" value="UniProtKB-SubCell"/>
</dbReference>
<dbReference type="Proteomes" id="UP001201812">
    <property type="component" value="Unassembled WGS sequence"/>
</dbReference>
<accession>A0AAD4MHL9</accession>
<evidence type="ECO:0000313" key="4">
    <source>
        <dbReference type="EMBL" id="KAI1694278.1"/>
    </source>
</evidence>
<gene>
    <name evidence="4" type="ORF">DdX_20197</name>
</gene>
<dbReference type="GO" id="GO:0022857">
    <property type="term" value="F:transmembrane transporter activity"/>
    <property type="evidence" value="ECO:0007669"/>
    <property type="project" value="InterPro"/>
</dbReference>
<dbReference type="Pfam" id="PF07690">
    <property type="entry name" value="MFS_1"/>
    <property type="match status" value="1"/>
</dbReference>
<dbReference type="InterPro" id="IPR036259">
    <property type="entry name" value="MFS_trans_sf"/>
</dbReference>
<feature type="transmembrane region" description="Helical" evidence="2">
    <location>
        <begin position="314"/>
        <end position="334"/>
    </location>
</feature>
<reference evidence="4" key="1">
    <citation type="submission" date="2022-01" db="EMBL/GenBank/DDBJ databases">
        <title>Genome Sequence Resource for Two Populations of Ditylenchus destructor, the Migratory Endoparasitic Phytonematode.</title>
        <authorList>
            <person name="Zhang H."/>
            <person name="Lin R."/>
            <person name="Xie B."/>
        </authorList>
    </citation>
    <scope>NUCLEOTIDE SEQUENCE</scope>
    <source>
        <strain evidence="4">BazhouSP</strain>
    </source>
</reference>
<dbReference type="SUPFAM" id="SSF103473">
    <property type="entry name" value="MFS general substrate transporter"/>
    <property type="match status" value="1"/>
</dbReference>
<dbReference type="EMBL" id="JAKKPZ010000530">
    <property type="protein sequence ID" value="KAI1694278.1"/>
    <property type="molecule type" value="Genomic_DNA"/>
</dbReference>
<dbReference type="Gene3D" id="1.20.1250.20">
    <property type="entry name" value="MFS general substrate transporter like domains"/>
    <property type="match status" value="2"/>
</dbReference>
<dbReference type="PANTHER" id="PTHR45757">
    <property type="entry name" value="PROTEIN CBG23364-RELATED"/>
    <property type="match status" value="1"/>
</dbReference>
<keyword evidence="5" id="KW-1185">Reference proteome</keyword>
<feature type="transmembrane region" description="Helical" evidence="2">
    <location>
        <begin position="21"/>
        <end position="41"/>
    </location>
</feature>
<evidence type="ECO:0000259" key="3">
    <source>
        <dbReference type="PROSITE" id="PS50850"/>
    </source>
</evidence>
<name>A0AAD4MHL9_9BILA</name>
<feature type="transmembrane region" description="Helical" evidence="2">
    <location>
        <begin position="178"/>
        <end position="198"/>
    </location>
</feature>
<comment type="subcellular location">
    <subcellularLocation>
        <location evidence="1">Membrane</location>
        <topology evidence="1">Multi-pass membrane protein</topology>
    </subcellularLocation>
</comment>
<dbReference type="InterPro" id="IPR020846">
    <property type="entry name" value="MFS_dom"/>
</dbReference>
<keyword evidence="2" id="KW-0812">Transmembrane</keyword>
<comment type="caution">
    <text evidence="4">The sequence shown here is derived from an EMBL/GenBank/DDBJ whole genome shotgun (WGS) entry which is preliminary data.</text>
</comment>
<feature type="transmembrane region" description="Helical" evidence="2">
    <location>
        <begin position="455"/>
        <end position="474"/>
    </location>
</feature>
<feature type="transmembrane region" description="Helical" evidence="2">
    <location>
        <begin position="99"/>
        <end position="119"/>
    </location>
</feature>
<evidence type="ECO:0000256" key="1">
    <source>
        <dbReference type="ARBA" id="ARBA00004141"/>
    </source>
</evidence>
<sequence>MRINIWHNKLVVKSFAGKVRLWVLALTTPLLILVFANPMAFNFTIICMIPPEHAESDETMTIGQSVNSTANSENFFSYDEKIIYDGRVYYDYSPLQRNALFSSAALGLLLGTLPLSYCVGRYNVRYTFSAYAFISAVTTLLIPLSAELGYIYLFCLRILQGIGSSAELMMISSVPNEWSPIASAGTFMIILSTYYQVGPALLMPTAAGLCESQWGWSMVYYVQGSLTFIVVVLFFIFFRDSPREHPLVNQKELTKIEKGKDVILKEKSEKRETVPYRAIFTDYMVWIAWLGFFGDELGYQIFQQYGPLFLNKALGMNIQEIGFAAALPYIISIATKLIAGPISDRMTCVSDRTRINIFAVISQAGCIFCYACLALFPTVMADVPTWLLQAFYTPINMFCGLAFLGMYKSAAVIAKQYAHVTMTGLCTIQSLIMLILPLIVSLIVPDNSLEQWTRLFIAMPFIQTTTTIIFLIFCDSKPSSKFKPNAHLWMGQGDVVPCFSRDMQELNARIAVKNSY</sequence>
<dbReference type="PROSITE" id="PS50850">
    <property type="entry name" value="MFS"/>
    <property type="match status" value="1"/>
</dbReference>
<feature type="transmembrane region" description="Helical" evidence="2">
    <location>
        <begin position="419"/>
        <end position="443"/>
    </location>
</feature>
<organism evidence="4 5">
    <name type="scientific">Ditylenchus destructor</name>
    <dbReference type="NCBI Taxonomy" id="166010"/>
    <lineage>
        <taxon>Eukaryota</taxon>
        <taxon>Metazoa</taxon>
        <taxon>Ecdysozoa</taxon>
        <taxon>Nematoda</taxon>
        <taxon>Chromadorea</taxon>
        <taxon>Rhabditida</taxon>
        <taxon>Tylenchina</taxon>
        <taxon>Tylenchomorpha</taxon>
        <taxon>Sphaerularioidea</taxon>
        <taxon>Anguinidae</taxon>
        <taxon>Anguininae</taxon>
        <taxon>Ditylenchus</taxon>
    </lineage>
</organism>
<keyword evidence="2" id="KW-0472">Membrane</keyword>
<dbReference type="PANTHER" id="PTHR45757:SF11">
    <property type="entry name" value="MAJOR FACILITATOR SUPERFAMILY (MFS) PROFILE DOMAIN-CONTAINING PROTEIN"/>
    <property type="match status" value="1"/>
</dbReference>